<feature type="region of interest" description="Disordered" evidence="9">
    <location>
        <begin position="490"/>
        <end position="515"/>
    </location>
</feature>
<comment type="catalytic activity">
    <reaction evidence="7">
        <text>L-threonyl-[protein] + ATP = O-phospho-L-threonyl-[protein] + ADP + H(+)</text>
        <dbReference type="Rhea" id="RHEA:46608"/>
        <dbReference type="Rhea" id="RHEA-COMP:11060"/>
        <dbReference type="Rhea" id="RHEA-COMP:11605"/>
        <dbReference type="ChEBI" id="CHEBI:15378"/>
        <dbReference type="ChEBI" id="CHEBI:30013"/>
        <dbReference type="ChEBI" id="CHEBI:30616"/>
        <dbReference type="ChEBI" id="CHEBI:61977"/>
        <dbReference type="ChEBI" id="CHEBI:456216"/>
        <dbReference type="EC" id="2.7.11.1"/>
    </reaction>
</comment>
<dbReference type="InterPro" id="IPR000719">
    <property type="entry name" value="Prot_kinase_dom"/>
</dbReference>
<evidence type="ECO:0000256" key="5">
    <source>
        <dbReference type="ARBA" id="ARBA00022777"/>
    </source>
</evidence>
<dbReference type="EMBL" id="JASFZW010000005">
    <property type="protein sequence ID" value="KAK2078149.1"/>
    <property type="molecule type" value="Genomic_DNA"/>
</dbReference>
<name>A0AAD9MH81_PROWI</name>
<evidence type="ECO:0000313" key="11">
    <source>
        <dbReference type="EMBL" id="KAK2078149.1"/>
    </source>
</evidence>
<evidence type="ECO:0000259" key="10">
    <source>
        <dbReference type="PROSITE" id="PS50011"/>
    </source>
</evidence>
<evidence type="ECO:0000256" key="9">
    <source>
        <dbReference type="SAM" id="MobiDB-lite"/>
    </source>
</evidence>
<feature type="compositionally biased region" description="Basic residues" evidence="9">
    <location>
        <begin position="356"/>
        <end position="368"/>
    </location>
</feature>
<comment type="catalytic activity">
    <reaction evidence="8">
        <text>L-seryl-[protein] + ATP = O-phospho-L-seryl-[protein] + ADP + H(+)</text>
        <dbReference type="Rhea" id="RHEA:17989"/>
        <dbReference type="Rhea" id="RHEA-COMP:9863"/>
        <dbReference type="Rhea" id="RHEA-COMP:11604"/>
        <dbReference type="ChEBI" id="CHEBI:15378"/>
        <dbReference type="ChEBI" id="CHEBI:29999"/>
        <dbReference type="ChEBI" id="CHEBI:30616"/>
        <dbReference type="ChEBI" id="CHEBI:83421"/>
        <dbReference type="ChEBI" id="CHEBI:456216"/>
        <dbReference type="EC" id="2.7.11.1"/>
    </reaction>
</comment>
<keyword evidence="12" id="KW-1185">Reference proteome</keyword>
<proteinExistence type="inferred from homology"/>
<organism evidence="11 12">
    <name type="scientific">Prototheca wickerhamii</name>
    <dbReference type="NCBI Taxonomy" id="3111"/>
    <lineage>
        <taxon>Eukaryota</taxon>
        <taxon>Viridiplantae</taxon>
        <taxon>Chlorophyta</taxon>
        <taxon>core chlorophytes</taxon>
        <taxon>Trebouxiophyceae</taxon>
        <taxon>Chlorellales</taxon>
        <taxon>Chlorellaceae</taxon>
        <taxon>Prototheca</taxon>
    </lineage>
</organism>
<dbReference type="SUPFAM" id="SSF56112">
    <property type="entry name" value="Protein kinase-like (PK-like)"/>
    <property type="match status" value="1"/>
</dbReference>
<dbReference type="GO" id="GO:0005737">
    <property type="term" value="C:cytoplasm"/>
    <property type="evidence" value="ECO:0007669"/>
    <property type="project" value="TreeGrafter"/>
</dbReference>
<keyword evidence="3" id="KW-0808">Transferase</keyword>
<reference evidence="11" key="1">
    <citation type="submission" date="2021-01" db="EMBL/GenBank/DDBJ databases">
        <authorList>
            <person name="Eckstrom K.M.E."/>
        </authorList>
    </citation>
    <scope>NUCLEOTIDE SEQUENCE</scope>
    <source>
        <strain evidence="11">UVCC 0001</strain>
    </source>
</reference>
<dbReference type="GO" id="GO:0004674">
    <property type="term" value="F:protein serine/threonine kinase activity"/>
    <property type="evidence" value="ECO:0007669"/>
    <property type="project" value="UniProtKB-KW"/>
</dbReference>
<sequence>MSSALDDRVERYKLLQKIGQGTFGAVWKGEDDIVDIQEEIAALRGCRHPNITQYYGSSIKPGTSRLLIVMELMAVSVADLLGPSGGQGLSERAIAHVLRCVLKALAYLHSQQRMHRDVKAANVLLSGAGAVKVSDFGVSAQLSGTIGYKRRTFVGSPLWMAPEVIEQAPDAFAGEGAAAARGRADGYDAAADIWSLGITAIEMARGAPPRVEVSSFRLLFMIVRDEPPALEGPFSTPFKDFVWQCLRKDPAERPAPADLLQHPFVADAEDGAAELAALVAGHSTREALRLAGGTLRGADGAALDGAPGATLPAGAFATSLGVDDEIVASPRTDVDDGPGRGESGGSWDFGGAARPARSRGRRPRARTTARARVASAVTFGATVAAGAAVATSRYQVGGTAAGAQATLAAARAPAPNGGPADVSLVSSYVQPALHDAAGGGEQARGAAAAPSPRSRGSRRPRRAPRARPWATSWWPWPAPRSRTWPVCATPPASSRAAAAPPPRTHRRGRSAASSWRAGARALRASACSGIGSSTLRTRPRANISIATLVVSP</sequence>
<dbReference type="SMART" id="SM00220">
    <property type="entry name" value="S_TKc"/>
    <property type="match status" value="1"/>
</dbReference>
<feature type="region of interest" description="Disordered" evidence="9">
    <location>
        <begin position="436"/>
        <end position="468"/>
    </location>
</feature>
<dbReference type="Gene3D" id="1.10.510.10">
    <property type="entry name" value="Transferase(Phosphotransferase) domain 1"/>
    <property type="match status" value="1"/>
</dbReference>
<comment type="similarity">
    <text evidence="1">Belongs to the protein kinase superfamily. STE Ser/Thr protein kinase family. STE20 subfamily.</text>
</comment>
<evidence type="ECO:0000256" key="4">
    <source>
        <dbReference type="ARBA" id="ARBA00022741"/>
    </source>
</evidence>
<dbReference type="AlphaFoldDB" id="A0AAD9MH81"/>
<dbReference type="InterPro" id="IPR050629">
    <property type="entry name" value="STE20/SPS1-PAK"/>
</dbReference>
<dbReference type="GO" id="GO:0005524">
    <property type="term" value="F:ATP binding"/>
    <property type="evidence" value="ECO:0007669"/>
    <property type="project" value="UniProtKB-KW"/>
</dbReference>
<evidence type="ECO:0000256" key="2">
    <source>
        <dbReference type="ARBA" id="ARBA00022527"/>
    </source>
</evidence>
<dbReference type="Pfam" id="PF00069">
    <property type="entry name" value="Pkinase"/>
    <property type="match status" value="1"/>
</dbReference>
<evidence type="ECO:0000256" key="7">
    <source>
        <dbReference type="ARBA" id="ARBA00047899"/>
    </source>
</evidence>
<feature type="domain" description="Protein kinase" evidence="10">
    <location>
        <begin position="12"/>
        <end position="265"/>
    </location>
</feature>
<keyword evidence="4" id="KW-0547">Nucleotide-binding</keyword>
<feature type="region of interest" description="Disordered" evidence="9">
    <location>
        <begin position="329"/>
        <end position="368"/>
    </location>
</feature>
<dbReference type="PROSITE" id="PS50011">
    <property type="entry name" value="PROTEIN_KINASE_DOM"/>
    <property type="match status" value="1"/>
</dbReference>
<dbReference type="PANTHER" id="PTHR48012:SF10">
    <property type="entry name" value="FI20177P1"/>
    <property type="match status" value="1"/>
</dbReference>
<keyword evidence="6" id="KW-0067">ATP-binding</keyword>
<evidence type="ECO:0000256" key="3">
    <source>
        <dbReference type="ARBA" id="ARBA00022679"/>
    </source>
</evidence>
<evidence type="ECO:0000313" key="12">
    <source>
        <dbReference type="Proteomes" id="UP001255856"/>
    </source>
</evidence>
<comment type="caution">
    <text evidence="11">The sequence shown here is derived from an EMBL/GenBank/DDBJ whole genome shotgun (WGS) entry which is preliminary data.</text>
</comment>
<accession>A0AAD9MH81</accession>
<feature type="compositionally biased region" description="Basic residues" evidence="9">
    <location>
        <begin position="455"/>
        <end position="465"/>
    </location>
</feature>
<dbReference type="PANTHER" id="PTHR48012">
    <property type="entry name" value="STERILE20-LIKE KINASE, ISOFORM B-RELATED"/>
    <property type="match status" value="1"/>
</dbReference>
<evidence type="ECO:0000256" key="1">
    <source>
        <dbReference type="ARBA" id="ARBA00008874"/>
    </source>
</evidence>
<protein>
    <recommendedName>
        <fullName evidence="10">Protein kinase domain-containing protein</fullName>
    </recommendedName>
</protein>
<keyword evidence="2" id="KW-0723">Serine/threonine-protein kinase</keyword>
<feature type="compositionally biased region" description="Low complexity" evidence="9">
    <location>
        <begin position="443"/>
        <end position="454"/>
    </location>
</feature>
<keyword evidence="5" id="KW-0418">Kinase</keyword>
<evidence type="ECO:0000256" key="8">
    <source>
        <dbReference type="ARBA" id="ARBA00048679"/>
    </source>
</evidence>
<evidence type="ECO:0000256" key="6">
    <source>
        <dbReference type="ARBA" id="ARBA00022840"/>
    </source>
</evidence>
<dbReference type="Proteomes" id="UP001255856">
    <property type="component" value="Unassembled WGS sequence"/>
</dbReference>
<dbReference type="InterPro" id="IPR011009">
    <property type="entry name" value="Kinase-like_dom_sf"/>
</dbReference>
<gene>
    <name evidence="11" type="ORF">QBZ16_004017</name>
</gene>